<dbReference type="RefSeq" id="XP_021837087.1">
    <property type="nucleotide sequence ID" value="XM_021981395.2"/>
</dbReference>
<keyword evidence="2" id="KW-1185">Reference proteome</keyword>
<feature type="region of interest" description="Disordered" evidence="1">
    <location>
        <begin position="70"/>
        <end position="112"/>
    </location>
</feature>
<dbReference type="OrthoDB" id="1898167at2759"/>
<dbReference type="Proteomes" id="UP000813463">
    <property type="component" value="Chromosome 3"/>
</dbReference>
<dbReference type="KEGG" id="soe:110776837"/>
<feature type="compositionally biased region" description="Basic residues" evidence="1">
    <location>
        <begin position="83"/>
        <end position="98"/>
    </location>
</feature>
<evidence type="ECO:0000256" key="1">
    <source>
        <dbReference type="SAM" id="MobiDB-lite"/>
    </source>
</evidence>
<name>A0A9R0HU63_SPIOL</name>
<dbReference type="PANTHER" id="PTHR35830">
    <property type="entry name" value="OS05G0299200 PROTEIN"/>
    <property type="match status" value="1"/>
</dbReference>
<reference evidence="2" key="1">
    <citation type="journal article" date="2021" name="Nat. Commun.">
        <title>Genomic analyses provide insights into spinach domestication and the genetic basis of agronomic traits.</title>
        <authorList>
            <person name="Cai X."/>
            <person name="Sun X."/>
            <person name="Xu C."/>
            <person name="Sun H."/>
            <person name="Wang X."/>
            <person name="Ge C."/>
            <person name="Zhang Z."/>
            <person name="Wang Q."/>
            <person name="Fei Z."/>
            <person name="Jiao C."/>
            <person name="Wang Q."/>
        </authorList>
    </citation>
    <scope>NUCLEOTIDE SEQUENCE [LARGE SCALE GENOMIC DNA]</scope>
    <source>
        <strain evidence="2">cv. Varoflay</strain>
    </source>
</reference>
<sequence>MGKAMPSSIQSCYFPPLTPFPLHCNNHLPILSPPPLMAAANFATSLHHYHNHHRSVPYLQFRSQMLHHRQPRISTIPLSRSFSPHRRRRRRSTRRNPNKRNDSSQSSSSDSGKLQFVLDVDQLKTKTPLSLQRALSLCESKFHEFVSSGTDAYNDLRSLVIVEPGSNRIVVSCSDSTVRFMGSLMLWSCLGVVFIRILINLGLGLRRRSGEITVAVVKRRDRSLGGREVVVEKRVVEGAERKSDLGMNERDSGVISRNSIRKEQQQRKLPNWWPVIGPRPVVEVLREDYRTAANKLVQAIMDDKLRGKDVSEEDILELHRICRVSGVQLSFGTENARDSFYRLAVHNVINTCCRAGNPSVQIDGEDARLFVAGLAYDVGLSNSRAATIVSAAVAAQTRLWFLQAWALEMQAKNSEAMEELKKICLIHQIFPPEPSSAEMEMVARGLQQHLKPEHRELLLTKLVSVCGEESPRSAAEALGLV</sequence>
<accession>A0A9R0HU63</accession>
<reference evidence="3" key="2">
    <citation type="submission" date="2025-08" db="UniProtKB">
        <authorList>
            <consortium name="RefSeq"/>
        </authorList>
    </citation>
    <scope>IDENTIFICATION</scope>
    <source>
        <tissue evidence="3">Leaf</tissue>
    </source>
</reference>
<dbReference type="AlphaFoldDB" id="A0A9R0HU63"/>
<evidence type="ECO:0000313" key="3">
    <source>
        <dbReference type="RefSeq" id="XP_021837087.1"/>
    </source>
</evidence>
<gene>
    <name evidence="3" type="primary">LOC110776837</name>
</gene>
<organism evidence="2 3">
    <name type="scientific">Spinacia oleracea</name>
    <name type="common">Spinach</name>
    <dbReference type="NCBI Taxonomy" id="3562"/>
    <lineage>
        <taxon>Eukaryota</taxon>
        <taxon>Viridiplantae</taxon>
        <taxon>Streptophyta</taxon>
        <taxon>Embryophyta</taxon>
        <taxon>Tracheophyta</taxon>
        <taxon>Spermatophyta</taxon>
        <taxon>Magnoliopsida</taxon>
        <taxon>eudicotyledons</taxon>
        <taxon>Gunneridae</taxon>
        <taxon>Pentapetalae</taxon>
        <taxon>Caryophyllales</taxon>
        <taxon>Chenopodiaceae</taxon>
        <taxon>Chenopodioideae</taxon>
        <taxon>Anserineae</taxon>
        <taxon>Spinacia</taxon>
    </lineage>
</organism>
<proteinExistence type="predicted"/>
<protein>
    <submittedName>
        <fullName evidence="3">Uncharacterized protein</fullName>
    </submittedName>
</protein>
<evidence type="ECO:0000313" key="2">
    <source>
        <dbReference type="Proteomes" id="UP000813463"/>
    </source>
</evidence>
<dbReference type="PANTHER" id="PTHR35830:SF1">
    <property type="entry name" value="OS05G0299200 PROTEIN"/>
    <property type="match status" value="1"/>
</dbReference>
<dbReference type="GeneID" id="110776837"/>